<dbReference type="OrthoDB" id="5384883at2759"/>
<accession>A0A2T6ZAA4</accession>
<evidence type="ECO:0000313" key="1">
    <source>
        <dbReference type="EMBL" id="PUU72415.1"/>
    </source>
</evidence>
<dbReference type="AlphaFoldDB" id="A0A2T6ZAA4"/>
<dbReference type="Proteomes" id="UP000244722">
    <property type="component" value="Unassembled WGS sequence"/>
</dbReference>
<proteinExistence type="predicted"/>
<evidence type="ECO:0000313" key="2">
    <source>
        <dbReference type="Proteomes" id="UP000244722"/>
    </source>
</evidence>
<sequence>MEPKAQEKVHLPVSALPISFIVSTLKSFTTTTAAKEYMATHNLDAHEALKPHLPSIFYDIQTTERGRALQTLLKTLINCKNHLNLNPQTKSLPFPACDITTPPPQPLPTPEVDQENWDVLSACLQIHTEILGSPLTRHQSATLLRRLLHFWLLLLACVPEVEEIAEDLQRLETLPGGHPLETYLELNARYTDEEKAEFYVRRYVKVSPYFLWLRRQGSGDVDGLNVGREAVGKILEAVGIRGAEALGGLEKAREVLLAVARAHVEFTIGVWGKKGGDKE</sequence>
<reference evidence="1 2" key="1">
    <citation type="submission" date="2017-04" db="EMBL/GenBank/DDBJ databases">
        <title>Draft genome sequence of Tuber borchii Vittad., a whitish edible truffle.</title>
        <authorList>
            <consortium name="DOE Joint Genome Institute"/>
            <person name="Murat C."/>
            <person name="Kuo A."/>
            <person name="Barry K.W."/>
            <person name="Clum A."/>
            <person name="Dockter R.B."/>
            <person name="Fauchery L."/>
            <person name="Iotti M."/>
            <person name="Kohler A."/>
            <person name="Labutti K."/>
            <person name="Lindquist E.A."/>
            <person name="Lipzen A."/>
            <person name="Ohm R.A."/>
            <person name="Wang M."/>
            <person name="Grigoriev I.V."/>
            <person name="Zambonelli A."/>
            <person name="Martin F.M."/>
        </authorList>
    </citation>
    <scope>NUCLEOTIDE SEQUENCE [LARGE SCALE GENOMIC DNA]</scope>
    <source>
        <strain evidence="1 2">Tbo3840</strain>
    </source>
</reference>
<keyword evidence="2" id="KW-1185">Reference proteome</keyword>
<protein>
    <submittedName>
        <fullName evidence="1">Uncharacterized protein</fullName>
    </submittedName>
</protein>
<gene>
    <name evidence="1" type="ORF">B9Z19DRAFT_1137686</name>
</gene>
<organism evidence="1 2">
    <name type="scientific">Tuber borchii</name>
    <name type="common">White truffle</name>
    <dbReference type="NCBI Taxonomy" id="42251"/>
    <lineage>
        <taxon>Eukaryota</taxon>
        <taxon>Fungi</taxon>
        <taxon>Dikarya</taxon>
        <taxon>Ascomycota</taxon>
        <taxon>Pezizomycotina</taxon>
        <taxon>Pezizomycetes</taxon>
        <taxon>Pezizales</taxon>
        <taxon>Tuberaceae</taxon>
        <taxon>Tuber</taxon>
    </lineage>
</organism>
<name>A0A2T6ZAA4_TUBBO</name>
<dbReference type="EMBL" id="NESQ01000544">
    <property type="protein sequence ID" value="PUU72415.1"/>
    <property type="molecule type" value="Genomic_DNA"/>
</dbReference>
<comment type="caution">
    <text evidence="1">The sequence shown here is derived from an EMBL/GenBank/DDBJ whole genome shotgun (WGS) entry which is preliminary data.</text>
</comment>